<evidence type="ECO:0000256" key="14">
    <source>
        <dbReference type="ARBA" id="ARBA00066827"/>
    </source>
</evidence>
<dbReference type="FunFam" id="3.40.50.620:FF:000053">
    <property type="entry name" value="Probable tRNA sulfurtransferase"/>
    <property type="match status" value="1"/>
</dbReference>
<evidence type="ECO:0000256" key="4">
    <source>
        <dbReference type="ARBA" id="ARBA00022555"/>
    </source>
</evidence>
<feature type="binding site" evidence="19">
    <location>
        <begin position="212"/>
        <end position="213"/>
    </location>
    <ligand>
        <name>ATP</name>
        <dbReference type="ChEBI" id="CHEBI:30616"/>
    </ligand>
</feature>
<comment type="catalytic activity">
    <reaction evidence="10 19">
        <text>[ThiI sulfur-carrier protein]-S-sulfanyl-L-cysteine + a uridine in tRNA + 2 reduced [2Fe-2S]-[ferredoxin] + ATP + H(+) = [ThiI sulfur-carrier protein]-L-cysteine + a 4-thiouridine in tRNA + 2 oxidized [2Fe-2S]-[ferredoxin] + AMP + diphosphate</text>
        <dbReference type="Rhea" id="RHEA:24176"/>
        <dbReference type="Rhea" id="RHEA-COMP:10000"/>
        <dbReference type="Rhea" id="RHEA-COMP:10001"/>
        <dbReference type="Rhea" id="RHEA-COMP:13337"/>
        <dbReference type="Rhea" id="RHEA-COMP:13338"/>
        <dbReference type="Rhea" id="RHEA-COMP:13339"/>
        <dbReference type="Rhea" id="RHEA-COMP:13340"/>
        <dbReference type="ChEBI" id="CHEBI:15378"/>
        <dbReference type="ChEBI" id="CHEBI:29950"/>
        <dbReference type="ChEBI" id="CHEBI:30616"/>
        <dbReference type="ChEBI" id="CHEBI:33019"/>
        <dbReference type="ChEBI" id="CHEBI:33737"/>
        <dbReference type="ChEBI" id="CHEBI:33738"/>
        <dbReference type="ChEBI" id="CHEBI:61963"/>
        <dbReference type="ChEBI" id="CHEBI:65315"/>
        <dbReference type="ChEBI" id="CHEBI:136798"/>
        <dbReference type="ChEBI" id="CHEBI:456215"/>
        <dbReference type="EC" id="2.8.1.4"/>
    </reaction>
</comment>
<keyword evidence="4 19" id="KW-0820">tRNA-binding</keyword>
<keyword evidence="5 19" id="KW-0808">Transferase</keyword>
<dbReference type="HAMAP" id="MF_00021">
    <property type="entry name" value="ThiI"/>
    <property type="match status" value="1"/>
</dbReference>
<proteinExistence type="inferred from homology"/>
<keyword evidence="6 19" id="KW-0547">Nucleotide-binding</keyword>
<dbReference type="CDD" id="cd11716">
    <property type="entry name" value="THUMP_ThiI"/>
    <property type="match status" value="1"/>
</dbReference>
<evidence type="ECO:0000256" key="5">
    <source>
        <dbReference type="ARBA" id="ARBA00022679"/>
    </source>
</evidence>
<dbReference type="PANTHER" id="PTHR43209">
    <property type="entry name" value="TRNA SULFURTRANSFERASE"/>
    <property type="match status" value="1"/>
</dbReference>
<dbReference type="Proteomes" id="UP000824201">
    <property type="component" value="Unassembled WGS sequence"/>
</dbReference>
<gene>
    <name evidence="19 21" type="primary">thiI</name>
    <name evidence="21" type="ORF">IAC96_03010</name>
</gene>
<dbReference type="GO" id="GO:0140741">
    <property type="term" value="F:tRNA-uracil-4 sulfurtransferase activity"/>
    <property type="evidence" value="ECO:0007669"/>
    <property type="project" value="UniProtKB-EC"/>
</dbReference>
<evidence type="ECO:0000256" key="17">
    <source>
        <dbReference type="ARBA" id="ARBA00077849"/>
    </source>
</evidence>
<comment type="pathway">
    <text evidence="2 19">Cofactor biosynthesis; thiamine diphosphate biosynthesis.</text>
</comment>
<evidence type="ECO:0000256" key="6">
    <source>
        <dbReference type="ARBA" id="ARBA00022741"/>
    </source>
</evidence>
<comment type="function">
    <text evidence="12 19">Catalyzes the ATP-dependent transfer of a sulfur to tRNA to produce 4-thiouridine in position 8 of tRNAs, which functions as a near-UV photosensor. Also catalyzes the transfer of sulfur to the sulfur carrier protein ThiS, forming ThiS-thiocarboxylate. This is a step in the synthesis of thiazole, in the thiamine biosynthesis pathway. The sulfur is donated as persulfide by IscS.</text>
</comment>
<evidence type="ECO:0000256" key="9">
    <source>
        <dbReference type="ARBA" id="ARBA00022977"/>
    </source>
</evidence>
<keyword evidence="8 19" id="KW-0694">RNA-binding</keyword>
<dbReference type="SMART" id="SM00981">
    <property type="entry name" value="THUMP"/>
    <property type="match status" value="1"/>
</dbReference>
<dbReference type="InterPro" id="IPR054173">
    <property type="entry name" value="ThiI_fer"/>
</dbReference>
<accession>A0A9D1JCG1</accession>
<evidence type="ECO:0000313" key="21">
    <source>
        <dbReference type="EMBL" id="HIR87899.1"/>
    </source>
</evidence>
<comment type="caution">
    <text evidence="21">The sequence shown here is derived from an EMBL/GenBank/DDBJ whole genome shotgun (WGS) entry which is preliminary data.</text>
</comment>
<evidence type="ECO:0000256" key="1">
    <source>
        <dbReference type="ARBA" id="ARBA00004496"/>
    </source>
</evidence>
<dbReference type="InterPro" id="IPR049961">
    <property type="entry name" value="ThiI_N"/>
</dbReference>
<feature type="binding site" evidence="19">
    <location>
        <position position="300"/>
    </location>
    <ligand>
        <name>ATP</name>
        <dbReference type="ChEBI" id="CHEBI:30616"/>
    </ligand>
</feature>
<dbReference type="InterPro" id="IPR050102">
    <property type="entry name" value="tRNA_sulfurtransferase_ThiI"/>
</dbReference>
<dbReference type="Pfam" id="PF02568">
    <property type="entry name" value="ThiI"/>
    <property type="match status" value="1"/>
</dbReference>
<comment type="catalytic activity">
    <reaction evidence="11 19">
        <text>[ThiS sulfur-carrier protein]-C-terminal Gly-Gly-AMP + S-sulfanyl-L-cysteinyl-[cysteine desulfurase] + AH2 = [ThiS sulfur-carrier protein]-C-terminal-Gly-aminoethanethioate + L-cysteinyl-[cysteine desulfurase] + A + AMP + 2 H(+)</text>
        <dbReference type="Rhea" id="RHEA:43340"/>
        <dbReference type="Rhea" id="RHEA-COMP:12157"/>
        <dbReference type="Rhea" id="RHEA-COMP:12158"/>
        <dbReference type="Rhea" id="RHEA-COMP:12910"/>
        <dbReference type="Rhea" id="RHEA-COMP:19908"/>
        <dbReference type="ChEBI" id="CHEBI:13193"/>
        <dbReference type="ChEBI" id="CHEBI:15378"/>
        <dbReference type="ChEBI" id="CHEBI:17499"/>
        <dbReference type="ChEBI" id="CHEBI:29950"/>
        <dbReference type="ChEBI" id="CHEBI:61963"/>
        <dbReference type="ChEBI" id="CHEBI:90618"/>
        <dbReference type="ChEBI" id="CHEBI:232372"/>
        <dbReference type="ChEBI" id="CHEBI:456215"/>
    </reaction>
</comment>
<dbReference type="Gene3D" id="3.30.2130.30">
    <property type="match status" value="1"/>
</dbReference>
<keyword evidence="9 19" id="KW-0784">Thiamine biosynthesis</keyword>
<evidence type="ECO:0000256" key="10">
    <source>
        <dbReference type="ARBA" id="ARBA00050570"/>
    </source>
</evidence>
<dbReference type="InterPro" id="IPR014729">
    <property type="entry name" value="Rossmann-like_a/b/a_fold"/>
</dbReference>
<evidence type="ECO:0000256" key="19">
    <source>
        <dbReference type="HAMAP-Rule" id="MF_00021"/>
    </source>
</evidence>
<name>A0A9D1JCG1_9FIRM</name>
<dbReference type="Pfam" id="PF22025">
    <property type="entry name" value="ThiI_fer"/>
    <property type="match status" value="1"/>
</dbReference>
<dbReference type="GO" id="GO:0005829">
    <property type="term" value="C:cytosol"/>
    <property type="evidence" value="ECO:0007669"/>
    <property type="project" value="TreeGrafter"/>
</dbReference>
<evidence type="ECO:0000313" key="22">
    <source>
        <dbReference type="Proteomes" id="UP000824201"/>
    </source>
</evidence>
<dbReference type="Gene3D" id="3.40.50.620">
    <property type="entry name" value="HUPs"/>
    <property type="match status" value="1"/>
</dbReference>
<dbReference type="InterPro" id="IPR003720">
    <property type="entry name" value="tRNA_STrfase"/>
</dbReference>
<evidence type="ECO:0000256" key="8">
    <source>
        <dbReference type="ARBA" id="ARBA00022884"/>
    </source>
</evidence>
<dbReference type="PROSITE" id="PS51165">
    <property type="entry name" value="THUMP"/>
    <property type="match status" value="1"/>
</dbReference>
<feature type="binding site" evidence="19">
    <location>
        <position position="269"/>
    </location>
    <ligand>
        <name>ATP</name>
        <dbReference type="ChEBI" id="CHEBI:30616"/>
    </ligand>
</feature>
<dbReference type="GO" id="GO:0009228">
    <property type="term" value="P:thiamine biosynthetic process"/>
    <property type="evidence" value="ECO:0007669"/>
    <property type="project" value="UniProtKB-KW"/>
</dbReference>
<evidence type="ECO:0000256" key="13">
    <source>
        <dbReference type="ARBA" id="ARBA00061472"/>
    </source>
</evidence>
<dbReference type="GO" id="GO:0052837">
    <property type="term" value="P:thiazole biosynthetic process"/>
    <property type="evidence" value="ECO:0007669"/>
    <property type="project" value="TreeGrafter"/>
</dbReference>
<comment type="similarity">
    <text evidence="13 19">Belongs to the ThiI family.</text>
</comment>
<dbReference type="EC" id="2.8.1.4" evidence="14 19"/>
<dbReference type="NCBIfam" id="TIGR00342">
    <property type="entry name" value="tRNA uracil 4-sulfurtransferase ThiI"/>
    <property type="match status" value="1"/>
</dbReference>
<evidence type="ECO:0000256" key="16">
    <source>
        <dbReference type="ARBA" id="ARBA00075337"/>
    </source>
</evidence>
<dbReference type="InterPro" id="IPR049962">
    <property type="entry name" value="THUMP_ThiI"/>
</dbReference>
<dbReference type="SUPFAM" id="SSF52402">
    <property type="entry name" value="Adenine nucleotide alpha hydrolases-like"/>
    <property type="match status" value="1"/>
</dbReference>
<dbReference type="Pfam" id="PF02926">
    <property type="entry name" value="THUMP"/>
    <property type="match status" value="1"/>
</dbReference>
<dbReference type="GO" id="GO:0005524">
    <property type="term" value="F:ATP binding"/>
    <property type="evidence" value="ECO:0007669"/>
    <property type="project" value="UniProtKB-UniRule"/>
</dbReference>
<feature type="binding site" evidence="19">
    <location>
        <position position="291"/>
    </location>
    <ligand>
        <name>ATP</name>
        <dbReference type="ChEBI" id="CHEBI:30616"/>
    </ligand>
</feature>
<dbReference type="GO" id="GO:0009229">
    <property type="term" value="P:thiamine diphosphate biosynthetic process"/>
    <property type="evidence" value="ECO:0007669"/>
    <property type="project" value="UniProtKB-UniRule"/>
</dbReference>
<dbReference type="PANTHER" id="PTHR43209:SF1">
    <property type="entry name" value="TRNA SULFURTRANSFERASE"/>
    <property type="match status" value="1"/>
</dbReference>
<keyword evidence="3 19" id="KW-0963">Cytoplasm</keyword>
<evidence type="ECO:0000256" key="15">
    <source>
        <dbReference type="ARBA" id="ARBA00071867"/>
    </source>
</evidence>
<comment type="subcellular location">
    <subcellularLocation>
        <location evidence="1 19">Cytoplasm</location>
    </subcellularLocation>
</comment>
<sequence length="394" mass="44689">MTFQAFLIKYAEIGIKGKNRYIFEDALVKHIRRALKRVEGSFSVSKAMGRIYVNVESDYDYDEVMEALQCIFGIVWICPVVQIPDHGFEDLSKQVVEYIEQVYPERPKTFKVDSRRSRKNYPLNSQEMNRELGGIILDAFSDMKVDVHKPEMMLHIEVREKFINIYSKEIPGPGGMPIGTNGKAMLLLSGGIDSPVAGYMIAKRGVFLDATYFHAPPYTSERAKQKVVDLAKEVAKYSGPIRLHIVNFTDIQLYIYDKCPHEELTIIMRRYMMRIAEELAKRSGAMGLVTGESIGQVASQTMQSLAATNEVCTMPVFRPVIGFDKQEIVELAVKIGTYETSIQPFEDCCTIFVAKHPVTKPNINVIRSSEKKLEERIDAMVQEALDTTEVILCE</sequence>
<evidence type="ECO:0000256" key="7">
    <source>
        <dbReference type="ARBA" id="ARBA00022840"/>
    </source>
</evidence>
<dbReference type="GO" id="GO:0004810">
    <property type="term" value="F:CCA tRNA nucleotidyltransferase activity"/>
    <property type="evidence" value="ECO:0007669"/>
    <property type="project" value="InterPro"/>
</dbReference>
<dbReference type="InterPro" id="IPR004114">
    <property type="entry name" value="THUMP_dom"/>
</dbReference>
<evidence type="ECO:0000256" key="12">
    <source>
        <dbReference type="ARBA" id="ARBA00058382"/>
    </source>
</evidence>
<keyword evidence="7 19" id="KW-0067">ATP-binding</keyword>
<dbReference type="CDD" id="cd01712">
    <property type="entry name" value="PPase_ThiI"/>
    <property type="match status" value="1"/>
</dbReference>
<evidence type="ECO:0000256" key="18">
    <source>
        <dbReference type="ARBA" id="ARBA00080570"/>
    </source>
</evidence>
<evidence type="ECO:0000256" key="2">
    <source>
        <dbReference type="ARBA" id="ARBA00004948"/>
    </source>
</evidence>
<dbReference type="GO" id="GO:0002937">
    <property type="term" value="P:tRNA 4-thiouridine biosynthesis"/>
    <property type="evidence" value="ECO:0007669"/>
    <property type="project" value="TreeGrafter"/>
</dbReference>
<reference evidence="21" key="1">
    <citation type="submission" date="2020-10" db="EMBL/GenBank/DDBJ databases">
        <authorList>
            <person name="Gilroy R."/>
        </authorList>
    </citation>
    <scope>NUCLEOTIDE SEQUENCE</scope>
    <source>
        <strain evidence="21">ChiW13-3771</strain>
    </source>
</reference>
<dbReference type="SUPFAM" id="SSF143437">
    <property type="entry name" value="THUMP domain-like"/>
    <property type="match status" value="1"/>
</dbReference>
<evidence type="ECO:0000259" key="20">
    <source>
        <dbReference type="PROSITE" id="PS51165"/>
    </source>
</evidence>
<dbReference type="InterPro" id="IPR020536">
    <property type="entry name" value="ThiI_AANH"/>
</dbReference>
<evidence type="ECO:0000256" key="3">
    <source>
        <dbReference type="ARBA" id="ARBA00022490"/>
    </source>
</evidence>
<protein>
    <recommendedName>
        <fullName evidence="15 19">Probable tRNA sulfurtransferase</fullName>
        <ecNumber evidence="14 19">2.8.1.4</ecNumber>
    </recommendedName>
    <alternativeName>
        <fullName evidence="16 19">Sulfur carrier protein ThiS sulfurtransferase</fullName>
    </alternativeName>
    <alternativeName>
        <fullName evidence="17 19">Thiamine biosynthesis protein ThiI</fullName>
    </alternativeName>
    <alternativeName>
        <fullName evidence="18 19">tRNA 4-thiouridine synthase</fullName>
    </alternativeName>
</protein>
<dbReference type="GO" id="GO:0000049">
    <property type="term" value="F:tRNA binding"/>
    <property type="evidence" value="ECO:0007669"/>
    <property type="project" value="UniProtKB-UniRule"/>
</dbReference>
<organism evidence="21 22">
    <name type="scientific">Candidatus Fimimorpha faecalis</name>
    <dbReference type="NCBI Taxonomy" id="2840824"/>
    <lineage>
        <taxon>Bacteria</taxon>
        <taxon>Bacillati</taxon>
        <taxon>Bacillota</taxon>
        <taxon>Clostridia</taxon>
        <taxon>Eubacteriales</taxon>
        <taxon>Candidatus Fimimorpha</taxon>
    </lineage>
</organism>
<reference evidence="21" key="2">
    <citation type="journal article" date="2021" name="PeerJ">
        <title>Extensive microbial diversity within the chicken gut microbiome revealed by metagenomics and culture.</title>
        <authorList>
            <person name="Gilroy R."/>
            <person name="Ravi A."/>
            <person name="Getino M."/>
            <person name="Pursley I."/>
            <person name="Horton D.L."/>
            <person name="Alikhan N.F."/>
            <person name="Baker D."/>
            <person name="Gharbi K."/>
            <person name="Hall N."/>
            <person name="Watson M."/>
            <person name="Adriaenssens E.M."/>
            <person name="Foster-Nyarko E."/>
            <person name="Jarju S."/>
            <person name="Secka A."/>
            <person name="Antonio M."/>
            <person name="Oren A."/>
            <person name="Chaudhuri R.R."/>
            <person name="La Ragione R."/>
            <person name="Hildebrand F."/>
            <person name="Pallen M.J."/>
        </authorList>
    </citation>
    <scope>NUCLEOTIDE SEQUENCE</scope>
    <source>
        <strain evidence="21">ChiW13-3771</strain>
    </source>
</reference>
<evidence type="ECO:0000256" key="11">
    <source>
        <dbReference type="ARBA" id="ARBA00052330"/>
    </source>
</evidence>
<dbReference type="AlphaFoldDB" id="A0A9D1JCG1"/>
<feature type="binding site" evidence="19">
    <location>
        <begin position="187"/>
        <end position="188"/>
    </location>
    <ligand>
        <name>ATP</name>
        <dbReference type="ChEBI" id="CHEBI:30616"/>
    </ligand>
</feature>
<dbReference type="EMBL" id="DVHN01000035">
    <property type="protein sequence ID" value="HIR87899.1"/>
    <property type="molecule type" value="Genomic_DNA"/>
</dbReference>
<feature type="domain" description="THUMP" evidence="20">
    <location>
        <begin position="62"/>
        <end position="169"/>
    </location>
</feature>